<gene>
    <name evidence="1" type="ORF">A9E74_01444</name>
</gene>
<dbReference type="InterPro" id="IPR052022">
    <property type="entry name" value="26kDa_periplasmic_antigen"/>
</dbReference>
<dbReference type="PANTHER" id="PTHR34387">
    <property type="entry name" value="SLR1258 PROTEIN"/>
    <property type="match status" value="1"/>
</dbReference>
<sequence>MIANQSKSTALILGGALFLGLTLLGFQLGKALIDFKQLERSVTVKGLSERDYPADVVIWPIQFTEANNDLPELYQAIENNGKKVREFLQQRGIQQDEITFNAPAITDKSAQQYGGGPRAEFRYTATQTVTVYSQNIEAVRQAMPAVAELGKQGLVLTGENYMAQTEYLFTRLNEVKPEMIEEATENAREVAEKFAQDSDSDLGKIRKASQGQFSITARDNNNPHIKQVRVVSTVEYYLSD</sequence>
<dbReference type="AlphaFoldDB" id="A0A1E3GSA5"/>
<evidence type="ECO:0008006" key="3">
    <source>
        <dbReference type="Google" id="ProtNLM"/>
    </source>
</evidence>
<name>A0A1E3GSA5_9GAMM</name>
<dbReference type="PANTHER" id="PTHR34387:SF2">
    <property type="entry name" value="SLR1258 PROTEIN"/>
    <property type="match status" value="1"/>
</dbReference>
<evidence type="ECO:0000313" key="2">
    <source>
        <dbReference type="Proteomes" id="UP000094379"/>
    </source>
</evidence>
<evidence type="ECO:0000313" key="1">
    <source>
        <dbReference type="EMBL" id="ODN66894.1"/>
    </source>
</evidence>
<keyword evidence="2" id="KW-1185">Reference proteome</keyword>
<dbReference type="GO" id="GO:0006974">
    <property type="term" value="P:DNA damage response"/>
    <property type="evidence" value="ECO:0007669"/>
    <property type="project" value="TreeGrafter"/>
</dbReference>
<reference evidence="1 2" key="1">
    <citation type="submission" date="2016-07" db="EMBL/GenBank/DDBJ databases">
        <title>Draft Genome Sequence of Methylophaga muralis Bur 1.</title>
        <authorList>
            <person name="Vasilenko O.V."/>
            <person name="Doronina N.V."/>
            <person name="Shmareva M.N."/>
            <person name="Tarlachkov S.V."/>
            <person name="Mustakhimov I."/>
            <person name="Trotsenko Y.A."/>
        </authorList>
    </citation>
    <scope>NUCLEOTIDE SEQUENCE [LARGE SCALE GENOMIC DNA]</scope>
    <source>
        <strain evidence="1 2">Bur 1</strain>
    </source>
</reference>
<dbReference type="PATRIC" id="fig|291169.3.peg.1450"/>
<dbReference type="STRING" id="291169.A9E74_01444"/>
<dbReference type="RefSeq" id="WP_069295913.1">
    <property type="nucleotide sequence ID" value="NZ_MCRI01000012.1"/>
</dbReference>
<protein>
    <recommendedName>
        <fullName evidence="3">Oxidative stress defense protein</fullName>
    </recommendedName>
</protein>
<dbReference type="InterPro" id="IPR016907">
    <property type="entry name" value="UCP029033"/>
</dbReference>
<dbReference type="EMBL" id="MCRI01000012">
    <property type="protein sequence ID" value="ODN66894.1"/>
    <property type="molecule type" value="Genomic_DNA"/>
</dbReference>
<dbReference type="PIRSF" id="PIRSF029033">
    <property type="entry name" value="UCP029033"/>
    <property type="match status" value="1"/>
</dbReference>
<dbReference type="InterPro" id="IPR007497">
    <property type="entry name" value="SIMPL/DUF541"/>
</dbReference>
<dbReference type="Gene3D" id="3.30.70.2970">
    <property type="entry name" value="Protein of unknown function (DUF541), domain 2"/>
    <property type="match status" value="1"/>
</dbReference>
<proteinExistence type="predicted"/>
<comment type="caution">
    <text evidence="1">The sequence shown here is derived from an EMBL/GenBank/DDBJ whole genome shotgun (WGS) entry which is preliminary data.</text>
</comment>
<dbReference type="Pfam" id="PF04402">
    <property type="entry name" value="SIMPL"/>
    <property type="match status" value="1"/>
</dbReference>
<accession>A0A1E3GSA5</accession>
<dbReference type="Proteomes" id="UP000094379">
    <property type="component" value="Unassembled WGS sequence"/>
</dbReference>
<organism evidence="1 2">
    <name type="scientific">Methylophaga muralis</name>
    <dbReference type="NCBI Taxonomy" id="291169"/>
    <lineage>
        <taxon>Bacteria</taxon>
        <taxon>Pseudomonadati</taxon>
        <taxon>Pseudomonadota</taxon>
        <taxon>Gammaproteobacteria</taxon>
        <taxon>Thiotrichales</taxon>
        <taxon>Piscirickettsiaceae</taxon>
        <taxon>Methylophaga</taxon>
    </lineage>
</organism>